<dbReference type="InterPro" id="IPR050482">
    <property type="entry name" value="Sensor_HK_TwoCompSys"/>
</dbReference>
<evidence type="ECO:0000256" key="6">
    <source>
        <dbReference type="ARBA" id="ARBA00022777"/>
    </source>
</evidence>
<proteinExistence type="predicted"/>
<dbReference type="Gene3D" id="3.30.565.10">
    <property type="entry name" value="Histidine kinase-like ATPase, C-terminal domain"/>
    <property type="match status" value="1"/>
</dbReference>
<gene>
    <name evidence="12" type="ORF">HDA32_003410</name>
</gene>
<dbReference type="PANTHER" id="PTHR24421">
    <property type="entry name" value="NITRATE/NITRITE SENSOR PROTEIN NARX-RELATED"/>
    <property type="match status" value="1"/>
</dbReference>
<reference evidence="12 13" key="1">
    <citation type="submission" date="2020-07" db="EMBL/GenBank/DDBJ databases">
        <title>Sequencing the genomes of 1000 actinobacteria strains.</title>
        <authorList>
            <person name="Klenk H.-P."/>
        </authorList>
    </citation>
    <scope>NUCLEOTIDE SEQUENCE [LARGE SCALE GENOMIC DNA]</scope>
    <source>
        <strain evidence="12 13">CXB654</strain>
    </source>
</reference>
<feature type="transmembrane region" description="Helical" evidence="10">
    <location>
        <begin position="52"/>
        <end position="68"/>
    </location>
</feature>
<comment type="catalytic activity">
    <reaction evidence="1">
        <text>ATP + protein L-histidine = ADP + protein N-phospho-L-histidine.</text>
        <dbReference type="EC" id="2.7.13.3"/>
    </reaction>
</comment>
<sequence length="428" mass="45788">MWRRPWRELLDRPVLGGRSHLGSVLWAGAHFGLGLLLWVLDGYFERPGVDPMWLLGTLALVCAAVLFRRSAPGAALLLGTVALVLDGALLGPSAGVFITYGDVLYAVGAWGRRRLAHATFGTVAALNAAVLGVGGYLVATGWMEGGGLALLQLLGMYVLVFTMPMVTGLTIREHHLRAELERQRARQIARMAELDRGNAVAEERGRMARELHDVIANHLSAVAVQSTAALSMREFDPERVRRILSVVRDNSVQGLAEMRRMIGVLRADDNPDLERVTPRLAEVDRLVATAREAGLEVVFAERGARRGLPAPVDAAAYRIVQESLTNALRYAVPKRVEITVEHPGPRGGALVLTAENGADRQDAPGWAADLGAGAGLAGMRERAALLGGGFDAGPVAGGRWRVRAELPVEPGADEDGTNTETRGAGLNT</sequence>
<dbReference type="AlphaFoldDB" id="A0A852U2V8"/>
<keyword evidence="13" id="KW-1185">Reference proteome</keyword>
<dbReference type="PANTHER" id="PTHR24421:SF10">
    <property type="entry name" value="NITRATE_NITRITE SENSOR PROTEIN NARQ"/>
    <property type="match status" value="1"/>
</dbReference>
<dbReference type="PROSITE" id="PS00962">
    <property type="entry name" value="RIBOSOMAL_S2_1"/>
    <property type="match status" value="1"/>
</dbReference>
<dbReference type="EMBL" id="JACCCC010000001">
    <property type="protein sequence ID" value="NYE48290.1"/>
    <property type="molecule type" value="Genomic_DNA"/>
</dbReference>
<feature type="compositionally biased region" description="Polar residues" evidence="9">
    <location>
        <begin position="418"/>
        <end position="428"/>
    </location>
</feature>
<dbReference type="GO" id="GO:0016020">
    <property type="term" value="C:membrane"/>
    <property type="evidence" value="ECO:0007669"/>
    <property type="project" value="InterPro"/>
</dbReference>
<feature type="transmembrane region" description="Helical" evidence="10">
    <location>
        <begin position="150"/>
        <end position="171"/>
    </location>
</feature>
<organism evidence="12 13">
    <name type="scientific">Spinactinospora alkalitolerans</name>
    <dbReference type="NCBI Taxonomy" id="687207"/>
    <lineage>
        <taxon>Bacteria</taxon>
        <taxon>Bacillati</taxon>
        <taxon>Actinomycetota</taxon>
        <taxon>Actinomycetes</taxon>
        <taxon>Streptosporangiales</taxon>
        <taxon>Nocardiopsidaceae</taxon>
        <taxon>Spinactinospora</taxon>
    </lineage>
</organism>
<evidence type="ECO:0000259" key="11">
    <source>
        <dbReference type="Pfam" id="PF07730"/>
    </source>
</evidence>
<dbReference type="CDD" id="cd16917">
    <property type="entry name" value="HATPase_UhpB-NarQ-NarX-like"/>
    <property type="match status" value="1"/>
</dbReference>
<evidence type="ECO:0000313" key="13">
    <source>
        <dbReference type="Proteomes" id="UP000589036"/>
    </source>
</evidence>
<dbReference type="InterPro" id="IPR036890">
    <property type="entry name" value="HATPase_C_sf"/>
</dbReference>
<dbReference type="GO" id="GO:0003735">
    <property type="term" value="F:structural constituent of ribosome"/>
    <property type="evidence" value="ECO:0007669"/>
    <property type="project" value="InterPro"/>
</dbReference>
<dbReference type="EC" id="2.7.13.3" evidence="2"/>
<keyword evidence="3" id="KW-0597">Phosphoprotein</keyword>
<evidence type="ECO:0000256" key="10">
    <source>
        <dbReference type="SAM" id="Phobius"/>
    </source>
</evidence>
<comment type="caution">
    <text evidence="12">The sequence shown here is derived from an EMBL/GenBank/DDBJ whole genome shotgun (WGS) entry which is preliminary data.</text>
</comment>
<dbReference type="InterPro" id="IPR011712">
    <property type="entry name" value="Sig_transdc_His_kin_sub3_dim/P"/>
</dbReference>
<evidence type="ECO:0000313" key="12">
    <source>
        <dbReference type="EMBL" id="NYE48290.1"/>
    </source>
</evidence>
<evidence type="ECO:0000256" key="2">
    <source>
        <dbReference type="ARBA" id="ARBA00012438"/>
    </source>
</evidence>
<keyword evidence="5" id="KW-0547">Nucleotide-binding</keyword>
<dbReference type="Gene3D" id="1.20.5.1930">
    <property type="match status" value="1"/>
</dbReference>
<evidence type="ECO:0000256" key="3">
    <source>
        <dbReference type="ARBA" id="ARBA00022553"/>
    </source>
</evidence>
<evidence type="ECO:0000256" key="8">
    <source>
        <dbReference type="ARBA" id="ARBA00023012"/>
    </source>
</evidence>
<evidence type="ECO:0000256" key="7">
    <source>
        <dbReference type="ARBA" id="ARBA00022840"/>
    </source>
</evidence>
<evidence type="ECO:0000256" key="9">
    <source>
        <dbReference type="SAM" id="MobiDB-lite"/>
    </source>
</evidence>
<keyword evidence="4" id="KW-0808">Transferase</keyword>
<feature type="domain" description="Signal transduction histidine kinase subgroup 3 dimerisation and phosphoacceptor" evidence="11">
    <location>
        <begin position="203"/>
        <end position="268"/>
    </location>
</feature>
<dbReference type="GO" id="GO:0046983">
    <property type="term" value="F:protein dimerization activity"/>
    <property type="evidence" value="ECO:0007669"/>
    <property type="project" value="InterPro"/>
</dbReference>
<protein>
    <recommendedName>
        <fullName evidence="2">histidine kinase</fullName>
        <ecNumber evidence="2">2.7.13.3</ecNumber>
    </recommendedName>
</protein>
<keyword evidence="8" id="KW-0902">Two-component regulatory system</keyword>
<evidence type="ECO:0000256" key="4">
    <source>
        <dbReference type="ARBA" id="ARBA00022679"/>
    </source>
</evidence>
<dbReference type="Pfam" id="PF07730">
    <property type="entry name" value="HisKA_3"/>
    <property type="match status" value="1"/>
</dbReference>
<evidence type="ECO:0000256" key="5">
    <source>
        <dbReference type="ARBA" id="ARBA00022741"/>
    </source>
</evidence>
<accession>A0A852U2V8</accession>
<keyword evidence="6 12" id="KW-0418">Kinase</keyword>
<dbReference type="InterPro" id="IPR018130">
    <property type="entry name" value="Ribosomal_uS2_CS"/>
</dbReference>
<dbReference type="GO" id="GO:0005524">
    <property type="term" value="F:ATP binding"/>
    <property type="evidence" value="ECO:0007669"/>
    <property type="project" value="UniProtKB-KW"/>
</dbReference>
<feature type="transmembrane region" description="Helical" evidence="10">
    <location>
        <begin position="75"/>
        <end position="98"/>
    </location>
</feature>
<keyword evidence="10" id="KW-0472">Membrane</keyword>
<keyword evidence="10" id="KW-0812">Transmembrane</keyword>
<feature type="transmembrane region" description="Helical" evidence="10">
    <location>
        <begin position="118"/>
        <end position="138"/>
    </location>
</feature>
<dbReference type="RefSeq" id="WP_312863214.1">
    <property type="nucleotide sequence ID" value="NZ_BAAAYY010000016.1"/>
</dbReference>
<feature type="transmembrane region" description="Helical" evidence="10">
    <location>
        <begin position="21"/>
        <end position="40"/>
    </location>
</feature>
<name>A0A852U2V8_9ACTN</name>
<dbReference type="GO" id="GO:0006412">
    <property type="term" value="P:translation"/>
    <property type="evidence" value="ECO:0007669"/>
    <property type="project" value="InterPro"/>
</dbReference>
<dbReference type="GO" id="GO:0005840">
    <property type="term" value="C:ribosome"/>
    <property type="evidence" value="ECO:0007669"/>
    <property type="project" value="InterPro"/>
</dbReference>
<evidence type="ECO:0000256" key="1">
    <source>
        <dbReference type="ARBA" id="ARBA00000085"/>
    </source>
</evidence>
<keyword evidence="7" id="KW-0067">ATP-binding</keyword>
<dbReference type="GO" id="GO:0000155">
    <property type="term" value="F:phosphorelay sensor kinase activity"/>
    <property type="evidence" value="ECO:0007669"/>
    <property type="project" value="InterPro"/>
</dbReference>
<feature type="region of interest" description="Disordered" evidence="9">
    <location>
        <begin position="406"/>
        <end position="428"/>
    </location>
</feature>
<keyword evidence="10" id="KW-1133">Transmembrane helix</keyword>
<dbReference type="SUPFAM" id="SSF55874">
    <property type="entry name" value="ATPase domain of HSP90 chaperone/DNA topoisomerase II/histidine kinase"/>
    <property type="match status" value="1"/>
</dbReference>
<dbReference type="Proteomes" id="UP000589036">
    <property type="component" value="Unassembled WGS sequence"/>
</dbReference>